<keyword evidence="2" id="KW-0812">Transmembrane</keyword>
<dbReference type="EMBL" id="NOWT01000037">
    <property type="protein sequence ID" value="OYD81203.1"/>
    <property type="molecule type" value="Genomic_DNA"/>
</dbReference>
<dbReference type="RefSeq" id="WP_094306532.1">
    <property type="nucleotide sequence ID" value="NZ_NOWT01000037.1"/>
</dbReference>
<name>A0A235H6R0_AZOBR</name>
<feature type="transmembrane region" description="Helical" evidence="2">
    <location>
        <begin position="21"/>
        <end position="39"/>
    </location>
</feature>
<keyword evidence="1" id="KW-0175">Coiled coil</keyword>
<comment type="caution">
    <text evidence="3">The sequence shown here is derived from an EMBL/GenBank/DDBJ whole genome shotgun (WGS) entry which is preliminary data.</text>
</comment>
<reference evidence="3 4" key="1">
    <citation type="submission" date="2017-07" db="EMBL/GenBank/DDBJ databases">
        <title>Whole genome sequence of Azospirillum brasilense 2A1, a potential biofertilizer strain.</title>
        <authorList>
            <person name="Fontana C.A."/>
            <person name="Toffoli L.M."/>
            <person name="Salazar S.M."/>
            <person name="Puglisi E."/>
            <person name="Pedraza R."/>
            <person name="Bassi D."/>
            <person name="Cocconcelli P.S."/>
        </authorList>
    </citation>
    <scope>NUCLEOTIDE SEQUENCE [LARGE SCALE GENOMIC DNA]</scope>
    <source>
        <strain evidence="3 4">2A1</strain>
        <plasmid evidence="3">unnamed</plasmid>
    </source>
</reference>
<keyword evidence="2" id="KW-1133">Transmembrane helix</keyword>
<keyword evidence="2" id="KW-0472">Membrane</keyword>
<keyword evidence="3" id="KW-0614">Plasmid</keyword>
<feature type="coiled-coil region" evidence="1">
    <location>
        <begin position="91"/>
        <end position="118"/>
    </location>
</feature>
<proteinExistence type="predicted"/>
<feature type="transmembrane region" description="Helical" evidence="2">
    <location>
        <begin position="59"/>
        <end position="75"/>
    </location>
</feature>
<geneLocation type="plasmid" evidence="3">
    <name>unnamed</name>
</geneLocation>
<organism evidence="3 4">
    <name type="scientific">Azospirillum brasilense</name>
    <dbReference type="NCBI Taxonomy" id="192"/>
    <lineage>
        <taxon>Bacteria</taxon>
        <taxon>Pseudomonadati</taxon>
        <taxon>Pseudomonadota</taxon>
        <taxon>Alphaproteobacteria</taxon>
        <taxon>Rhodospirillales</taxon>
        <taxon>Azospirillaceae</taxon>
        <taxon>Azospirillum</taxon>
    </lineage>
</organism>
<evidence type="ECO:0000256" key="2">
    <source>
        <dbReference type="SAM" id="Phobius"/>
    </source>
</evidence>
<evidence type="ECO:0000313" key="4">
    <source>
        <dbReference type="Proteomes" id="UP000215367"/>
    </source>
</evidence>
<dbReference type="Proteomes" id="UP000215367">
    <property type="component" value="Unassembled WGS sequence"/>
</dbReference>
<evidence type="ECO:0000256" key="1">
    <source>
        <dbReference type="SAM" id="Coils"/>
    </source>
</evidence>
<evidence type="ECO:0008006" key="5">
    <source>
        <dbReference type="Google" id="ProtNLM"/>
    </source>
</evidence>
<gene>
    <name evidence="3" type="ORF">CHT98_27270</name>
</gene>
<evidence type="ECO:0000313" key="3">
    <source>
        <dbReference type="EMBL" id="OYD81203.1"/>
    </source>
</evidence>
<protein>
    <recommendedName>
        <fullName evidence="5">YtxH domain-containing protein</fullName>
    </recommendedName>
</protein>
<dbReference type="AlphaFoldDB" id="A0A235H6R0"/>
<sequence>MAKKIKKTLKKLKKQQRQYEAAMAAGGAPIGGGVGANAARGQGLLGGLTGLLPSRRSEQFLVGLLVGAAAAYVLSDEELRGKIVKSGLKLYGNLAGGLAEMKEQMADLQAELEAEQAGAL</sequence>
<accession>A0A235H6R0</accession>